<dbReference type="Pfam" id="PF01195">
    <property type="entry name" value="Pept_tRNA_hydro"/>
    <property type="match status" value="1"/>
</dbReference>
<keyword evidence="11" id="KW-1185">Reference proteome</keyword>
<comment type="caution">
    <text evidence="10">The sequence shown here is derived from an EMBL/GenBank/DDBJ whole genome shotgun (WGS) entry which is preliminary data.</text>
</comment>
<dbReference type="GO" id="GO:0072344">
    <property type="term" value="P:rescue of stalled ribosome"/>
    <property type="evidence" value="ECO:0007669"/>
    <property type="project" value="UniProtKB-UniRule"/>
</dbReference>
<dbReference type="CDD" id="cd00462">
    <property type="entry name" value="PTH"/>
    <property type="match status" value="1"/>
</dbReference>
<feature type="binding site" evidence="7">
    <location>
        <position position="70"/>
    </location>
    <ligand>
        <name>tRNA</name>
        <dbReference type="ChEBI" id="CHEBI:17843"/>
    </ligand>
</feature>
<dbReference type="GO" id="GO:0005737">
    <property type="term" value="C:cytoplasm"/>
    <property type="evidence" value="ECO:0007669"/>
    <property type="project" value="UniProtKB-SubCell"/>
</dbReference>
<reference evidence="10 11" key="1">
    <citation type="journal article" date="2013" name="Environ. Microbiol.">
        <title>Genome analysis of Chitinivibrio alkaliphilus gen. nov., sp. nov., a novel extremely haloalkaliphilic anaerobic chitinolytic bacterium from the candidate phylum Termite Group 3.</title>
        <authorList>
            <person name="Sorokin D.Y."/>
            <person name="Gumerov V.M."/>
            <person name="Rakitin A.L."/>
            <person name="Beletsky A.V."/>
            <person name="Damste J.S."/>
            <person name="Muyzer G."/>
            <person name="Mardanov A.V."/>
            <person name="Ravin N.V."/>
        </authorList>
    </citation>
    <scope>NUCLEOTIDE SEQUENCE [LARGE SCALE GENOMIC DNA]</scope>
    <source>
        <strain evidence="10 11">ACht1</strain>
    </source>
</reference>
<comment type="subcellular location">
    <subcellularLocation>
        <location evidence="7">Cytoplasm</location>
    </subcellularLocation>
</comment>
<comment type="function">
    <text evidence="7">Hydrolyzes ribosome-free peptidyl-tRNAs (with 1 or more amino acids incorporated), which drop off the ribosome during protein synthesis, or as a result of ribosome stalling.</text>
</comment>
<evidence type="ECO:0000256" key="9">
    <source>
        <dbReference type="RuleBase" id="RU004320"/>
    </source>
</evidence>
<comment type="similarity">
    <text evidence="5 7 9">Belongs to the PTH family.</text>
</comment>
<feature type="site" description="Stabilizes the basic form of H active site to accept a proton" evidence="7">
    <location>
        <position position="95"/>
    </location>
</feature>
<dbReference type="InterPro" id="IPR018171">
    <property type="entry name" value="Pept_tRNA_hydro_CS"/>
</dbReference>
<keyword evidence="7" id="KW-0963">Cytoplasm</keyword>
<dbReference type="NCBIfam" id="TIGR00447">
    <property type="entry name" value="pth"/>
    <property type="match status" value="1"/>
</dbReference>
<dbReference type="GO" id="GO:0000049">
    <property type="term" value="F:tRNA binding"/>
    <property type="evidence" value="ECO:0007669"/>
    <property type="project" value="UniProtKB-UniRule"/>
</dbReference>
<dbReference type="EC" id="3.1.1.29" evidence="1 7"/>
<dbReference type="InterPro" id="IPR001328">
    <property type="entry name" value="Pept_tRNA_hydro"/>
</dbReference>
<name>U7D8S2_9BACT</name>
<evidence type="ECO:0000256" key="4">
    <source>
        <dbReference type="ARBA" id="ARBA00022884"/>
    </source>
</evidence>
<feature type="binding site" evidence="7">
    <location>
        <position position="68"/>
    </location>
    <ligand>
        <name>tRNA</name>
        <dbReference type="ChEBI" id="CHEBI:17843"/>
    </ligand>
</feature>
<dbReference type="PROSITE" id="PS01196">
    <property type="entry name" value="PEPT_TRNA_HYDROL_2"/>
    <property type="match status" value="1"/>
</dbReference>
<evidence type="ECO:0000256" key="3">
    <source>
        <dbReference type="ARBA" id="ARBA00022801"/>
    </source>
</evidence>
<feature type="site" description="Discriminates between blocked and unblocked aminoacyl-tRNA" evidence="7">
    <location>
        <position position="13"/>
    </location>
</feature>
<proteinExistence type="inferred from homology"/>
<dbReference type="SUPFAM" id="SSF53178">
    <property type="entry name" value="Peptidyl-tRNA hydrolase-like"/>
    <property type="match status" value="1"/>
</dbReference>
<evidence type="ECO:0000256" key="7">
    <source>
        <dbReference type="HAMAP-Rule" id="MF_00083"/>
    </source>
</evidence>
<gene>
    <name evidence="7" type="primary">pth</name>
    <name evidence="10" type="ORF">CALK_1541</name>
</gene>
<dbReference type="HAMAP" id="MF_00083">
    <property type="entry name" value="Pept_tRNA_hydro_bact"/>
    <property type="match status" value="1"/>
</dbReference>
<dbReference type="eggNOG" id="COG0193">
    <property type="taxonomic scope" value="Bacteria"/>
</dbReference>
<comment type="function">
    <text evidence="7">Catalyzes the release of premature peptidyl moieties from peptidyl-tRNA molecules trapped in stalled 50S ribosomal subunits, and thus maintains levels of free tRNAs and 50S ribosomes.</text>
</comment>
<keyword evidence="2 7" id="KW-0820">tRNA-binding</keyword>
<accession>U7D8S2</accession>
<sequence>MSDLRHVLVGIGNPGKQYECTRHNAGFMVLDTLRSHPFFPSWEEQECGFSRVWKSHERGVLIVQPETYVNRTGVALAELLEKYDVSVENLLVLVDDFNLPLGTIRFRRSGGDGGHNGLKSLIEYVGECFARLRIGIGPVPVSQTVVDFVLGEFSPDETDCMVKTQKRAAEACTVYFDQGIDRTMNRYNC</sequence>
<dbReference type="AlphaFoldDB" id="U7D8S2"/>
<evidence type="ECO:0000256" key="1">
    <source>
        <dbReference type="ARBA" id="ARBA00013260"/>
    </source>
</evidence>
<comment type="subunit">
    <text evidence="7">Monomer.</text>
</comment>
<keyword evidence="4 7" id="KW-0694">RNA-binding</keyword>
<evidence type="ECO:0000313" key="10">
    <source>
        <dbReference type="EMBL" id="ERP31497.1"/>
    </source>
</evidence>
<feature type="active site" description="Proton acceptor" evidence="7">
    <location>
        <position position="23"/>
    </location>
</feature>
<organism evidence="10 11">
    <name type="scientific">Chitinivibrio alkaliphilus ACht1</name>
    <dbReference type="NCBI Taxonomy" id="1313304"/>
    <lineage>
        <taxon>Bacteria</taxon>
        <taxon>Pseudomonadati</taxon>
        <taxon>Fibrobacterota</taxon>
        <taxon>Chitinivibrionia</taxon>
        <taxon>Chitinivibrionales</taxon>
        <taxon>Chitinivibrionaceae</taxon>
        <taxon>Chitinivibrio</taxon>
    </lineage>
</organism>
<feature type="binding site" evidence="7">
    <location>
        <position position="116"/>
    </location>
    <ligand>
        <name>tRNA</name>
        <dbReference type="ChEBI" id="CHEBI:17843"/>
    </ligand>
</feature>
<evidence type="ECO:0000313" key="11">
    <source>
        <dbReference type="Proteomes" id="UP000017148"/>
    </source>
</evidence>
<evidence type="ECO:0000256" key="8">
    <source>
        <dbReference type="RuleBase" id="RU000673"/>
    </source>
</evidence>
<protein>
    <recommendedName>
        <fullName evidence="6 7">Peptidyl-tRNA hydrolase</fullName>
        <shortName evidence="7">Pth</shortName>
        <ecNumber evidence="1 7">3.1.1.29</ecNumber>
    </recommendedName>
</protein>
<dbReference type="OrthoDB" id="9800507at2"/>
<dbReference type="PATRIC" id="fig|1313304.3.peg.1473"/>
<dbReference type="GO" id="GO:0006515">
    <property type="term" value="P:protein quality control for misfolded or incompletely synthesized proteins"/>
    <property type="evidence" value="ECO:0007669"/>
    <property type="project" value="UniProtKB-UniRule"/>
</dbReference>
<feature type="binding site" evidence="7">
    <location>
        <position position="18"/>
    </location>
    <ligand>
        <name>tRNA</name>
        <dbReference type="ChEBI" id="CHEBI:17843"/>
    </ligand>
</feature>
<dbReference type="STRING" id="1313304.CALK_1541"/>
<dbReference type="PANTHER" id="PTHR17224">
    <property type="entry name" value="PEPTIDYL-TRNA HYDROLASE"/>
    <property type="match status" value="1"/>
</dbReference>
<evidence type="ECO:0000256" key="6">
    <source>
        <dbReference type="ARBA" id="ARBA00050038"/>
    </source>
</evidence>
<evidence type="ECO:0000256" key="2">
    <source>
        <dbReference type="ARBA" id="ARBA00022555"/>
    </source>
</evidence>
<dbReference type="PROSITE" id="PS01195">
    <property type="entry name" value="PEPT_TRNA_HYDROL_1"/>
    <property type="match status" value="1"/>
</dbReference>
<dbReference type="Gene3D" id="3.40.50.1470">
    <property type="entry name" value="Peptidyl-tRNA hydrolase"/>
    <property type="match status" value="1"/>
</dbReference>
<dbReference type="PANTHER" id="PTHR17224:SF1">
    <property type="entry name" value="PEPTIDYL-TRNA HYDROLASE"/>
    <property type="match status" value="1"/>
</dbReference>
<keyword evidence="3 7" id="KW-0378">Hydrolase</keyword>
<dbReference type="GO" id="GO:0004045">
    <property type="term" value="F:peptidyl-tRNA hydrolase activity"/>
    <property type="evidence" value="ECO:0007669"/>
    <property type="project" value="UniProtKB-UniRule"/>
</dbReference>
<evidence type="ECO:0000256" key="5">
    <source>
        <dbReference type="ARBA" id="ARBA00038063"/>
    </source>
</evidence>
<dbReference type="RefSeq" id="WP_022636995.1">
    <property type="nucleotide sequence ID" value="NZ_ASJR01000012.1"/>
</dbReference>
<comment type="catalytic activity">
    <reaction evidence="7 8">
        <text>an N-acyl-L-alpha-aminoacyl-tRNA + H2O = an N-acyl-L-amino acid + a tRNA + H(+)</text>
        <dbReference type="Rhea" id="RHEA:54448"/>
        <dbReference type="Rhea" id="RHEA-COMP:10123"/>
        <dbReference type="Rhea" id="RHEA-COMP:13883"/>
        <dbReference type="ChEBI" id="CHEBI:15377"/>
        <dbReference type="ChEBI" id="CHEBI:15378"/>
        <dbReference type="ChEBI" id="CHEBI:59874"/>
        <dbReference type="ChEBI" id="CHEBI:78442"/>
        <dbReference type="ChEBI" id="CHEBI:138191"/>
        <dbReference type="EC" id="3.1.1.29"/>
    </reaction>
</comment>
<dbReference type="InterPro" id="IPR036416">
    <property type="entry name" value="Pept_tRNA_hydro_sf"/>
</dbReference>
<dbReference type="EMBL" id="ASJR01000012">
    <property type="protein sequence ID" value="ERP31497.1"/>
    <property type="molecule type" value="Genomic_DNA"/>
</dbReference>
<dbReference type="Proteomes" id="UP000017148">
    <property type="component" value="Unassembled WGS sequence"/>
</dbReference>